<dbReference type="OrthoDB" id="310217at2759"/>
<dbReference type="EMBL" id="MU006231">
    <property type="protein sequence ID" value="KAF2823868.1"/>
    <property type="molecule type" value="Genomic_DNA"/>
</dbReference>
<sequence length="137" mass="15510">MPITVCNDSVAANFIMLQRPHFVGCSPNLHNLILQMNIVPRERSMLEFISSSREAQAPYTSKKCIGLKMNHPNIVHMVGYDRTDSSKLGYASIFMQHCELGSVAGIMKQYAKRHETLADEAFLWKVFWDTSLSLCSL</sequence>
<proteinExistence type="predicted"/>
<dbReference type="SUPFAM" id="SSF56112">
    <property type="entry name" value="Protein kinase-like (PK-like)"/>
    <property type="match status" value="1"/>
</dbReference>
<name>A0A6A6ZSV7_9PLEO</name>
<reference evidence="1" key="1">
    <citation type="journal article" date="2020" name="Stud. Mycol.">
        <title>101 Dothideomycetes genomes: a test case for predicting lifestyles and emergence of pathogens.</title>
        <authorList>
            <person name="Haridas S."/>
            <person name="Albert R."/>
            <person name="Binder M."/>
            <person name="Bloem J."/>
            <person name="Labutti K."/>
            <person name="Salamov A."/>
            <person name="Andreopoulos B."/>
            <person name="Baker S."/>
            <person name="Barry K."/>
            <person name="Bills G."/>
            <person name="Bluhm B."/>
            <person name="Cannon C."/>
            <person name="Castanera R."/>
            <person name="Culley D."/>
            <person name="Daum C."/>
            <person name="Ezra D."/>
            <person name="Gonzalez J."/>
            <person name="Henrissat B."/>
            <person name="Kuo A."/>
            <person name="Liang C."/>
            <person name="Lipzen A."/>
            <person name="Lutzoni F."/>
            <person name="Magnuson J."/>
            <person name="Mondo S."/>
            <person name="Nolan M."/>
            <person name="Ohm R."/>
            <person name="Pangilinan J."/>
            <person name="Park H.-J."/>
            <person name="Ramirez L."/>
            <person name="Alfaro M."/>
            <person name="Sun H."/>
            <person name="Tritt A."/>
            <person name="Yoshinaga Y."/>
            <person name="Zwiers L.-H."/>
            <person name="Turgeon B."/>
            <person name="Goodwin S."/>
            <person name="Spatafora J."/>
            <person name="Crous P."/>
            <person name="Grigoriev I."/>
        </authorList>
    </citation>
    <scope>NUCLEOTIDE SEQUENCE</scope>
    <source>
        <strain evidence="1">CBS 113818</strain>
    </source>
</reference>
<organism evidence="1 2">
    <name type="scientific">Ophiobolus disseminans</name>
    <dbReference type="NCBI Taxonomy" id="1469910"/>
    <lineage>
        <taxon>Eukaryota</taxon>
        <taxon>Fungi</taxon>
        <taxon>Dikarya</taxon>
        <taxon>Ascomycota</taxon>
        <taxon>Pezizomycotina</taxon>
        <taxon>Dothideomycetes</taxon>
        <taxon>Pleosporomycetidae</taxon>
        <taxon>Pleosporales</taxon>
        <taxon>Pleosporineae</taxon>
        <taxon>Phaeosphaeriaceae</taxon>
        <taxon>Ophiobolus</taxon>
    </lineage>
</organism>
<gene>
    <name evidence="1" type="ORF">CC86DRAFT_468861</name>
</gene>
<evidence type="ECO:0000313" key="1">
    <source>
        <dbReference type="EMBL" id="KAF2823868.1"/>
    </source>
</evidence>
<evidence type="ECO:0008006" key="3">
    <source>
        <dbReference type="Google" id="ProtNLM"/>
    </source>
</evidence>
<accession>A0A6A6ZSV7</accession>
<evidence type="ECO:0000313" key="2">
    <source>
        <dbReference type="Proteomes" id="UP000799424"/>
    </source>
</evidence>
<dbReference type="AlphaFoldDB" id="A0A6A6ZSV7"/>
<dbReference type="Proteomes" id="UP000799424">
    <property type="component" value="Unassembled WGS sequence"/>
</dbReference>
<dbReference type="InterPro" id="IPR011009">
    <property type="entry name" value="Kinase-like_dom_sf"/>
</dbReference>
<protein>
    <recommendedName>
        <fullName evidence="3">Protein kinase domain-containing protein</fullName>
    </recommendedName>
</protein>
<keyword evidence="2" id="KW-1185">Reference proteome</keyword>